<reference evidence="1" key="2">
    <citation type="journal article" date="2018" name="Genome Announc.">
        <title>First Report of a Complete Genome Sequence of White spot syndrome virus from India.</title>
        <authorList>
            <person name="Vinaya Kumar K."/>
            <person name="Shekhar M.S."/>
            <person name="Otta S.K."/>
            <person name="Karthic K."/>
            <person name="Ashok Kumar J."/>
            <person name="Gopikrishna G."/>
            <person name="Vijayan K.K."/>
        </authorList>
    </citation>
    <scope>NUCLEOTIDE SEQUENCE</scope>
    <source>
        <strain evidence="1">IN_AP4RU</strain>
    </source>
</reference>
<dbReference type="Proteomes" id="UP000267352">
    <property type="component" value="Segment"/>
</dbReference>
<proteinExistence type="predicted"/>
<evidence type="ECO:0000313" key="1">
    <source>
        <dbReference type="EMBL" id="AUO15090.1"/>
    </source>
</evidence>
<sequence length="97" mass="10714">MSDKSKDVFNDAIYDSGAFKALLTCTVNDKSRRKRKRRTLLASGEGVVRRNLMVSQGNDVNDAHQFQEECGIKIGAGLLGCIKEPSAEVRQSVPEEE</sequence>
<protein>
    <submittedName>
        <fullName evidence="1">WSSV286</fullName>
    </submittedName>
</protein>
<organism evidence="1">
    <name type="scientific">White spot syndrome virus</name>
    <dbReference type="NCBI Taxonomy" id="342409"/>
    <lineage>
        <taxon>Viruses</taxon>
        <taxon>Viruses incertae sedis</taxon>
        <taxon>Naldaviricetes</taxon>
        <taxon>Nimaviridae</taxon>
        <taxon>Whispovirus</taxon>
    </lineage>
</organism>
<reference evidence="1" key="1">
    <citation type="submission" date="2017-12" db="EMBL/GenBank/DDBJ databases">
        <authorList>
            <person name="Katneni V.K."/>
            <person name="Shekhar M.S."/>
            <person name="Otta S.K."/>
            <person name="Karthic K."/>
            <person name="Jangam A.K."/>
            <person name="Gopikrishna G."/>
            <person name="Vijayan K.K."/>
        </authorList>
    </citation>
    <scope>NUCLEOTIDE SEQUENCE [LARGE SCALE GENOMIC DNA]</scope>
    <source>
        <strain evidence="1">IN_AP4RU</strain>
    </source>
</reference>
<name>A0A2I6SBZ5_9VIRU</name>
<accession>A0A2I6SBZ5</accession>
<dbReference type="EMBL" id="MG702567">
    <property type="protein sequence ID" value="AUO15090.1"/>
    <property type="molecule type" value="Genomic_DNA"/>
</dbReference>